<keyword evidence="2" id="KW-0325">Glycoprotein</keyword>
<feature type="chain" id="PRO_5029939987" description="Purple acid phosphatase" evidence="3">
    <location>
        <begin position="19"/>
        <end position="457"/>
    </location>
</feature>
<evidence type="ECO:0000313" key="8">
    <source>
        <dbReference type="Proteomes" id="UP000549394"/>
    </source>
</evidence>
<dbReference type="GO" id="GO:0046872">
    <property type="term" value="F:metal ion binding"/>
    <property type="evidence" value="ECO:0007669"/>
    <property type="project" value="InterPro"/>
</dbReference>
<dbReference type="InterPro" id="IPR015914">
    <property type="entry name" value="PAPs_N"/>
</dbReference>
<comment type="caution">
    <text evidence="7">The sequence shown here is derived from an EMBL/GenBank/DDBJ whole genome shotgun (WGS) entry which is preliminary data.</text>
</comment>
<dbReference type="Gene3D" id="3.60.21.10">
    <property type="match status" value="1"/>
</dbReference>
<evidence type="ECO:0000259" key="5">
    <source>
        <dbReference type="Pfam" id="PF14008"/>
    </source>
</evidence>
<dbReference type="AlphaFoldDB" id="A0A7I8VEQ9"/>
<name>A0A7I8VEQ9_9ANNE</name>
<dbReference type="OrthoDB" id="45007at2759"/>
<dbReference type="SUPFAM" id="SSF56300">
    <property type="entry name" value="Metallo-dependent phosphatases"/>
    <property type="match status" value="1"/>
</dbReference>
<sequence>MLKLLTLILVILVDLARNEVYKSPEQIHLSLGESPNEMVVTWITQQNTNSTIVEYGEKEFDKFEKGSSIKFTDGGPERREFFNHRVVLRDLKPGTMYIYHCGSPDGGWSSVYFFRAIKDGSHWSPRFAIYGDMGNVNAQSLSRLQEEVQRGHFDAILHVGDFAYNLDTDDAKVGDAFMNQIQSIAAYVPYMTCAGNHEQNYNFSNYMSRFSMPKAQGDGHNMFFSFDIGPVHFISFSSEYYYFTKYGWNQIANQYRWLESDLKKANLPERRKKTPWIIAMFHRPLYCSNADDPEHCTNAENIIRIGFPFGEDYGIEKLLYKYGVDVAFQAHEHAYERMWPVYNLTVCNGSANNPYLNPSAPVHIVTGSAGCQEGVDPFLPLPNTWSAFHSDDYGYARMTVLNSSHLHIEQVSDDQNGKVIDSMTLIKNKHGAGTYNCHERNLKQTSPLKGPAKMKFT</sequence>
<evidence type="ECO:0000256" key="3">
    <source>
        <dbReference type="RuleBase" id="RU361203"/>
    </source>
</evidence>
<feature type="domain" description="Purple acid phosphatase C-terminal" evidence="5">
    <location>
        <begin position="360"/>
        <end position="422"/>
    </location>
</feature>
<feature type="signal peptide" evidence="3">
    <location>
        <begin position="1"/>
        <end position="18"/>
    </location>
</feature>
<dbReference type="Pfam" id="PF14008">
    <property type="entry name" value="Metallophos_C"/>
    <property type="match status" value="1"/>
</dbReference>
<dbReference type="CDD" id="cd00839">
    <property type="entry name" value="MPP_PAPs"/>
    <property type="match status" value="1"/>
</dbReference>
<comment type="similarity">
    <text evidence="3">Belongs to the metallophosphoesterase superfamily. Purple acid phosphatase family.</text>
</comment>
<accession>A0A7I8VEQ9</accession>
<evidence type="ECO:0000256" key="1">
    <source>
        <dbReference type="ARBA" id="ARBA00022729"/>
    </source>
</evidence>
<evidence type="ECO:0000256" key="2">
    <source>
        <dbReference type="ARBA" id="ARBA00023180"/>
    </source>
</evidence>
<feature type="domain" description="Calcineurin-like phosphoesterase" evidence="4">
    <location>
        <begin position="126"/>
        <end position="335"/>
    </location>
</feature>
<dbReference type="InterPro" id="IPR025733">
    <property type="entry name" value="PAPs_C"/>
</dbReference>
<protein>
    <recommendedName>
        <fullName evidence="3">Purple acid phosphatase</fullName>
        <ecNumber evidence="3">3.1.3.2</ecNumber>
    </recommendedName>
</protein>
<dbReference type="EC" id="3.1.3.2" evidence="3"/>
<dbReference type="PANTHER" id="PTHR45867:SF3">
    <property type="entry name" value="ACID PHOSPHATASE TYPE 7"/>
    <property type="match status" value="1"/>
</dbReference>
<dbReference type="Gene3D" id="2.60.40.380">
    <property type="entry name" value="Purple acid phosphatase-like, N-terminal"/>
    <property type="match status" value="1"/>
</dbReference>
<evidence type="ECO:0000259" key="4">
    <source>
        <dbReference type="Pfam" id="PF00149"/>
    </source>
</evidence>
<dbReference type="PANTHER" id="PTHR45867">
    <property type="entry name" value="PURPLE ACID PHOSPHATASE"/>
    <property type="match status" value="1"/>
</dbReference>
<dbReference type="InterPro" id="IPR004843">
    <property type="entry name" value="Calcineurin-like_PHP"/>
</dbReference>
<dbReference type="GO" id="GO:0003993">
    <property type="term" value="F:acid phosphatase activity"/>
    <property type="evidence" value="ECO:0007669"/>
    <property type="project" value="UniProtKB-EC"/>
</dbReference>
<keyword evidence="8" id="KW-1185">Reference proteome</keyword>
<keyword evidence="3" id="KW-0378">Hydrolase</keyword>
<comment type="catalytic activity">
    <reaction evidence="3">
        <text>a phosphate monoester + H2O = an alcohol + phosphate</text>
        <dbReference type="Rhea" id="RHEA:15017"/>
        <dbReference type="ChEBI" id="CHEBI:15377"/>
        <dbReference type="ChEBI" id="CHEBI:30879"/>
        <dbReference type="ChEBI" id="CHEBI:43474"/>
        <dbReference type="ChEBI" id="CHEBI:67140"/>
        <dbReference type="EC" id="3.1.3.2"/>
    </reaction>
</comment>
<dbReference type="InterPro" id="IPR008963">
    <property type="entry name" value="Purple_acid_Pase-like_N"/>
</dbReference>
<evidence type="ECO:0000259" key="6">
    <source>
        <dbReference type="Pfam" id="PF16656"/>
    </source>
</evidence>
<dbReference type="Pfam" id="PF16656">
    <property type="entry name" value="Pur_ac_phosph_N"/>
    <property type="match status" value="1"/>
</dbReference>
<reference evidence="7 8" key="1">
    <citation type="submission" date="2020-08" db="EMBL/GenBank/DDBJ databases">
        <authorList>
            <person name="Hejnol A."/>
        </authorList>
    </citation>
    <scope>NUCLEOTIDE SEQUENCE [LARGE SCALE GENOMIC DNA]</scope>
</reference>
<gene>
    <name evidence="7" type="ORF">DGYR_LOCUS2695</name>
</gene>
<dbReference type="Pfam" id="PF00149">
    <property type="entry name" value="Metallophos"/>
    <property type="match status" value="1"/>
</dbReference>
<dbReference type="SUPFAM" id="SSF49363">
    <property type="entry name" value="Purple acid phosphatase, N-terminal domain"/>
    <property type="match status" value="1"/>
</dbReference>
<proteinExistence type="inferred from homology"/>
<dbReference type="InterPro" id="IPR041792">
    <property type="entry name" value="MPP_PAP"/>
</dbReference>
<dbReference type="InterPro" id="IPR029052">
    <property type="entry name" value="Metallo-depent_PP-like"/>
</dbReference>
<dbReference type="EMBL" id="CAJFCJ010000004">
    <property type="protein sequence ID" value="CAD5113759.1"/>
    <property type="molecule type" value="Genomic_DNA"/>
</dbReference>
<organism evidence="7 8">
    <name type="scientific">Dimorphilus gyrociliatus</name>
    <dbReference type="NCBI Taxonomy" id="2664684"/>
    <lineage>
        <taxon>Eukaryota</taxon>
        <taxon>Metazoa</taxon>
        <taxon>Spiralia</taxon>
        <taxon>Lophotrochozoa</taxon>
        <taxon>Annelida</taxon>
        <taxon>Polychaeta</taxon>
        <taxon>Polychaeta incertae sedis</taxon>
        <taxon>Dinophilidae</taxon>
        <taxon>Dimorphilus</taxon>
    </lineage>
</organism>
<evidence type="ECO:0000313" key="7">
    <source>
        <dbReference type="EMBL" id="CAD5113759.1"/>
    </source>
</evidence>
<keyword evidence="1 3" id="KW-0732">Signal</keyword>
<feature type="domain" description="Purple acid phosphatase N-terminal" evidence="6">
    <location>
        <begin position="24"/>
        <end position="115"/>
    </location>
</feature>
<dbReference type="Proteomes" id="UP000549394">
    <property type="component" value="Unassembled WGS sequence"/>
</dbReference>